<keyword evidence="1" id="KW-0472">Membrane</keyword>
<proteinExistence type="predicted"/>
<evidence type="ECO:0000313" key="2">
    <source>
        <dbReference type="EMBL" id="ROQ25721.1"/>
    </source>
</evidence>
<gene>
    <name evidence="2" type="ORF">EDC28_10530</name>
</gene>
<feature type="transmembrane region" description="Helical" evidence="1">
    <location>
        <begin position="30"/>
        <end position="53"/>
    </location>
</feature>
<name>A0A3N1PEH7_9GAMM</name>
<comment type="caution">
    <text evidence="2">The sequence shown here is derived from an EMBL/GenBank/DDBJ whole genome shotgun (WGS) entry which is preliminary data.</text>
</comment>
<evidence type="ECO:0000256" key="1">
    <source>
        <dbReference type="SAM" id="Phobius"/>
    </source>
</evidence>
<keyword evidence="3" id="KW-1185">Reference proteome</keyword>
<dbReference type="AlphaFoldDB" id="A0A3N1PEH7"/>
<evidence type="ECO:0000313" key="3">
    <source>
        <dbReference type="Proteomes" id="UP000268033"/>
    </source>
</evidence>
<dbReference type="EMBL" id="RJUL01000005">
    <property type="protein sequence ID" value="ROQ25721.1"/>
    <property type="molecule type" value="Genomic_DNA"/>
</dbReference>
<sequence length="57" mass="6727">MSRLFLVPLLLCIVWYLVMRYFHIPFAKGRIGFYWIIAISALLIGFMTLMIHLTEHG</sequence>
<reference evidence="2 3" key="1">
    <citation type="submission" date="2018-11" db="EMBL/GenBank/DDBJ databases">
        <title>Genomic Encyclopedia of Type Strains, Phase IV (KMG-IV): sequencing the most valuable type-strain genomes for metagenomic binning, comparative biology and taxonomic classification.</title>
        <authorList>
            <person name="Goeker M."/>
        </authorList>
    </citation>
    <scope>NUCLEOTIDE SEQUENCE [LARGE SCALE GENOMIC DNA]</scope>
    <source>
        <strain evidence="2 3">DSM 21945</strain>
    </source>
</reference>
<accession>A0A3N1PEH7</accession>
<keyword evidence="1" id="KW-0812">Transmembrane</keyword>
<organism evidence="2 3">
    <name type="scientific">Gallaecimonas pentaromativorans</name>
    <dbReference type="NCBI Taxonomy" id="584787"/>
    <lineage>
        <taxon>Bacteria</taxon>
        <taxon>Pseudomonadati</taxon>
        <taxon>Pseudomonadota</taxon>
        <taxon>Gammaproteobacteria</taxon>
        <taxon>Enterobacterales</taxon>
        <taxon>Gallaecimonadaceae</taxon>
        <taxon>Gallaecimonas</taxon>
    </lineage>
</organism>
<keyword evidence="1" id="KW-1133">Transmembrane helix</keyword>
<dbReference type="RefSeq" id="WP_170164085.1">
    <property type="nucleotide sequence ID" value="NZ_JBLXAC010000007.1"/>
</dbReference>
<dbReference type="Proteomes" id="UP000268033">
    <property type="component" value="Unassembled WGS sequence"/>
</dbReference>
<protein>
    <submittedName>
        <fullName evidence="2">Uncharacterized protein</fullName>
    </submittedName>
</protein>